<evidence type="ECO:0000256" key="5">
    <source>
        <dbReference type="ARBA" id="ARBA00022946"/>
    </source>
</evidence>
<evidence type="ECO:0000313" key="10">
    <source>
        <dbReference type="EMBL" id="KJE88732.1"/>
    </source>
</evidence>
<comment type="subcellular location">
    <subcellularLocation>
        <location evidence="9">Mitochondrion inner membrane</location>
        <topology evidence="9">Peripheral membrane protein</topology>
        <orientation evidence="9">Matrix side</orientation>
    </subcellularLocation>
</comment>
<evidence type="ECO:0000256" key="8">
    <source>
        <dbReference type="ARBA" id="ARBA00023136"/>
    </source>
</evidence>
<evidence type="ECO:0000256" key="4">
    <source>
        <dbReference type="ARBA" id="ARBA00022792"/>
    </source>
</evidence>
<keyword evidence="10" id="KW-0830">Ubiquinone</keyword>
<evidence type="ECO:0000256" key="7">
    <source>
        <dbReference type="ARBA" id="ARBA00023128"/>
    </source>
</evidence>
<dbReference type="InParanoid" id="A0A0D2VG12"/>
<dbReference type="InterPro" id="IPR038532">
    <property type="entry name" value="NDUFS4-like_sf"/>
</dbReference>
<evidence type="ECO:0000256" key="9">
    <source>
        <dbReference type="RuleBase" id="RU367010"/>
    </source>
</evidence>
<dbReference type="RefSeq" id="XP_004365196.1">
    <property type="nucleotide sequence ID" value="XM_004365139.2"/>
</dbReference>
<protein>
    <recommendedName>
        <fullName evidence="9">NADH dehydrogenase [ubiquinone] iron-sulfur protein 4, mitochondrial</fullName>
    </recommendedName>
</protein>
<keyword evidence="3 9" id="KW-0679">Respiratory chain</keyword>
<evidence type="ECO:0000256" key="1">
    <source>
        <dbReference type="ARBA" id="ARBA00005882"/>
    </source>
</evidence>
<evidence type="ECO:0000256" key="6">
    <source>
        <dbReference type="ARBA" id="ARBA00022982"/>
    </source>
</evidence>
<keyword evidence="4 9" id="KW-0999">Mitochondrion inner membrane</keyword>
<dbReference type="InterPro" id="IPR006885">
    <property type="entry name" value="NADH_UbQ_FeS_4_mit-like"/>
</dbReference>
<accession>A0A0D2VG12</accession>
<dbReference type="STRING" id="595528.A0A0D2VG12"/>
<dbReference type="AlphaFoldDB" id="A0A0D2VG12"/>
<dbReference type="EMBL" id="KE346360">
    <property type="protein sequence ID" value="KJE88732.1"/>
    <property type="molecule type" value="Genomic_DNA"/>
</dbReference>
<keyword evidence="11" id="KW-1185">Reference proteome</keyword>
<dbReference type="GO" id="GO:0022900">
    <property type="term" value="P:electron transport chain"/>
    <property type="evidence" value="ECO:0007669"/>
    <property type="project" value="InterPro"/>
</dbReference>
<sequence length="191" mass="20529">MLSIHAVRSLGIRAASTSATAAAAALTAPASKASLEVHTISAPGAVATVDASKTAAVHRRAFETTSAQAQAKPKPLDVTTVSGVPAEHINRNVRLYIPARTAMQSGTNASRKWRLDFEVPERWENPLMGWASSGDPLQALDLEFDTLEAAIAFAEKNGWGYSVDEKIPPVRRIKSYGANFSWSKRTRVSTK</sequence>
<dbReference type="Proteomes" id="UP000008743">
    <property type="component" value="Unassembled WGS sequence"/>
</dbReference>
<comment type="function">
    <text evidence="9">Accessory subunit of the mitochondrial membrane respiratory chain NADH dehydrogenase (Complex I), that is believed not to be involved in catalysis. Complex I functions in the transfer of electrons from NADH to the respiratory chain. The immediate electron acceptor for the enzyme is believed to be ubiquinone.</text>
</comment>
<keyword evidence="6 9" id="KW-0249">Electron transport</keyword>
<organism evidence="10 11">
    <name type="scientific">Capsaspora owczarzaki (strain ATCC 30864)</name>
    <dbReference type="NCBI Taxonomy" id="595528"/>
    <lineage>
        <taxon>Eukaryota</taxon>
        <taxon>Filasterea</taxon>
        <taxon>Capsaspora</taxon>
    </lineage>
</organism>
<dbReference type="GO" id="GO:0005743">
    <property type="term" value="C:mitochondrial inner membrane"/>
    <property type="evidence" value="ECO:0007669"/>
    <property type="project" value="UniProtKB-SubCell"/>
</dbReference>
<dbReference type="Pfam" id="PF04800">
    <property type="entry name" value="NDUS4"/>
    <property type="match status" value="1"/>
</dbReference>
<dbReference type="OMA" id="EYMPGEI"/>
<keyword evidence="8 9" id="KW-0472">Membrane</keyword>
<dbReference type="OrthoDB" id="3089at2759"/>
<keyword evidence="5 9" id="KW-0809">Transit peptide</keyword>
<name>A0A0D2VG12_CAPO3</name>
<reference evidence="11" key="1">
    <citation type="submission" date="2011-02" db="EMBL/GenBank/DDBJ databases">
        <title>The Genome Sequence of Capsaspora owczarzaki ATCC 30864.</title>
        <authorList>
            <person name="Russ C."/>
            <person name="Cuomo C."/>
            <person name="Burger G."/>
            <person name="Gray M.W."/>
            <person name="Holland P.W.H."/>
            <person name="King N."/>
            <person name="Lang F.B.F."/>
            <person name="Roger A.J."/>
            <person name="Ruiz-Trillo I."/>
            <person name="Young S.K."/>
            <person name="Zeng Q."/>
            <person name="Gargeya S."/>
            <person name="Alvarado L."/>
            <person name="Berlin A."/>
            <person name="Chapman S.B."/>
            <person name="Chen Z."/>
            <person name="Freedman E."/>
            <person name="Gellesch M."/>
            <person name="Goldberg J."/>
            <person name="Griggs A."/>
            <person name="Gujja S."/>
            <person name="Heilman E."/>
            <person name="Heiman D."/>
            <person name="Howarth C."/>
            <person name="Mehta T."/>
            <person name="Neiman D."/>
            <person name="Pearson M."/>
            <person name="Roberts A."/>
            <person name="Saif S."/>
            <person name="Shea T."/>
            <person name="Shenoy N."/>
            <person name="Sisk P."/>
            <person name="Stolte C."/>
            <person name="Sykes S."/>
            <person name="White J."/>
            <person name="Yandava C."/>
            <person name="Haas B."/>
            <person name="Nusbaum C."/>
            <person name="Birren B."/>
        </authorList>
    </citation>
    <scope>NUCLEOTIDE SEQUENCE</scope>
    <source>
        <strain evidence="11">ATCC 30864</strain>
    </source>
</reference>
<evidence type="ECO:0000313" key="11">
    <source>
        <dbReference type="Proteomes" id="UP000008743"/>
    </source>
</evidence>
<dbReference type="PANTHER" id="PTHR12219:SF8">
    <property type="entry name" value="NADH DEHYDROGENASE [UBIQUINONE] IRON-SULFUR PROTEIN 4, MITOCHONDRIAL"/>
    <property type="match status" value="1"/>
</dbReference>
<dbReference type="Gene3D" id="3.30.160.190">
    <property type="entry name" value="atu1810 like domain"/>
    <property type="match status" value="1"/>
</dbReference>
<comment type="similarity">
    <text evidence="1 9">Belongs to the complex I NDUFS4 subunit family.</text>
</comment>
<dbReference type="PhylomeDB" id="A0A0D2VG12"/>
<dbReference type="FunFam" id="3.30.160.190:FF:000001">
    <property type="entry name" value="NADH-ubiquinone oxidoreductase 21 kDa subunit mitochondrial"/>
    <property type="match status" value="1"/>
</dbReference>
<dbReference type="eggNOG" id="KOG3389">
    <property type="taxonomic scope" value="Eukaryota"/>
</dbReference>
<keyword evidence="2 9" id="KW-0813">Transport</keyword>
<proteinExistence type="inferred from homology"/>
<gene>
    <name evidence="10" type="ORF">CAOG_000325</name>
</gene>
<dbReference type="PANTHER" id="PTHR12219">
    <property type="entry name" value="NADH-UBIQUINONE OXIDOREDUCTASE"/>
    <property type="match status" value="1"/>
</dbReference>
<evidence type="ECO:0000256" key="3">
    <source>
        <dbReference type="ARBA" id="ARBA00022660"/>
    </source>
</evidence>
<keyword evidence="7 9" id="KW-0496">Mitochondrion</keyword>
<evidence type="ECO:0000256" key="2">
    <source>
        <dbReference type="ARBA" id="ARBA00022448"/>
    </source>
</evidence>